<proteinExistence type="predicted"/>
<feature type="non-terminal residue" evidence="1">
    <location>
        <position position="1"/>
    </location>
</feature>
<accession>A0ACA9R9X1</accession>
<sequence length="119" mass="13412">SHYRDDALEMLQHAIDYDDLRTEFLLPDIITDVVTMLQDRSESLVDSATKFLALAAKDVASLRCTPEGDKWPGDITFVKLLEVALRFGTLFALFLSDIDSCPTESIRKEIFDPVIFATL</sequence>
<keyword evidence="2" id="KW-1185">Reference proteome</keyword>
<comment type="caution">
    <text evidence="1">The sequence shown here is derived from an EMBL/GenBank/DDBJ whole genome shotgun (WGS) entry which is preliminary data.</text>
</comment>
<feature type="non-terminal residue" evidence="1">
    <location>
        <position position="119"/>
    </location>
</feature>
<evidence type="ECO:0000313" key="2">
    <source>
        <dbReference type="Proteomes" id="UP000789525"/>
    </source>
</evidence>
<reference evidence="1" key="1">
    <citation type="submission" date="2021-06" db="EMBL/GenBank/DDBJ databases">
        <authorList>
            <person name="Kallberg Y."/>
            <person name="Tangrot J."/>
            <person name="Rosling A."/>
        </authorList>
    </citation>
    <scope>NUCLEOTIDE SEQUENCE</scope>
    <source>
        <strain evidence="1">CL356</strain>
    </source>
</reference>
<protein>
    <submittedName>
        <fullName evidence="1">13532_t:CDS:1</fullName>
    </submittedName>
</protein>
<name>A0ACA9R9X1_9GLOM</name>
<dbReference type="Proteomes" id="UP000789525">
    <property type="component" value="Unassembled WGS sequence"/>
</dbReference>
<organism evidence="1 2">
    <name type="scientific">Acaulospora colombiana</name>
    <dbReference type="NCBI Taxonomy" id="27376"/>
    <lineage>
        <taxon>Eukaryota</taxon>
        <taxon>Fungi</taxon>
        <taxon>Fungi incertae sedis</taxon>
        <taxon>Mucoromycota</taxon>
        <taxon>Glomeromycotina</taxon>
        <taxon>Glomeromycetes</taxon>
        <taxon>Diversisporales</taxon>
        <taxon>Acaulosporaceae</taxon>
        <taxon>Acaulospora</taxon>
    </lineage>
</organism>
<dbReference type="EMBL" id="CAJVPT010073830">
    <property type="protein sequence ID" value="CAG8783409.1"/>
    <property type="molecule type" value="Genomic_DNA"/>
</dbReference>
<evidence type="ECO:0000313" key="1">
    <source>
        <dbReference type="EMBL" id="CAG8783409.1"/>
    </source>
</evidence>
<gene>
    <name evidence="1" type="ORF">ACOLOM_LOCUS14419</name>
</gene>